<dbReference type="GO" id="GO:0003924">
    <property type="term" value="F:GTPase activity"/>
    <property type="evidence" value="ECO:0007669"/>
    <property type="project" value="InterPro"/>
</dbReference>
<dbReference type="Gene3D" id="3.40.50.300">
    <property type="entry name" value="P-loop containing nucleotide triphosphate hydrolases"/>
    <property type="match status" value="1"/>
</dbReference>
<organism evidence="1">
    <name type="scientific">Arcella intermedia</name>
    <dbReference type="NCBI Taxonomy" id="1963864"/>
    <lineage>
        <taxon>Eukaryota</taxon>
        <taxon>Amoebozoa</taxon>
        <taxon>Tubulinea</taxon>
        <taxon>Elardia</taxon>
        <taxon>Arcellinida</taxon>
        <taxon>Sphaerothecina</taxon>
        <taxon>Arcellidae</taxon>
        <taxon>Arcella</taxon>
    </lineage>
</organism>
<dbReference type="SUPFAM" id="SSF52540">
    <property type="entry name" value="P-loop containing nucleoside triphosphate hydrolases"/>
    <property type="match status" value="1"/>
</dbReference>
<dbReference type="AlphaFoldDB" id="A0A6B2LW75"/>
<dbReference type="GO" id="GO:0005525">
    <property type="term" value="F:GTP binding"/>
    <property type="evidence" value="ECO:0007669"/>
    <property type="project" value="InterPro"/>
</dbReference>
<name>A0A6B2LW75_9EUKA</name>
<proteinExistence type="predicted"/>
<evidence type="ECO:0000313" key="1">
    <source>
        <dbReference type="EMBL" id="NDV41125.1"/>
    </source>
</evidence>
<reference evidence="1" key="1">
    <citation type="journal article" date="2020" name="J. Eukaryot. Microbiol.">
        <title>De novo Sequencing, Assembly and Annotation of the Transcriptome for the Free-Living Testate Amoeba Arcella intermedia.</title>
        <authorList>
            <person name="Ribeiro G.M."/>
            <person name="Porfirio-Sousa A.L."/>
            <person name="Maurer-Alcala X.X."/>
            <person name="Katz L.A."/>
            <person name="Lahr D.J.G."/>
        </authorList>
    </citation>
    <scope>NUCLEOTIDE SEQUENCE</scope>
</reference>
<dbReference type="InterPro" id="IPR001806">
    <property type="entry name" value="Small_GTPase"/>
</dbReference>
<accession>A0A6B2LW75</accession>
<sequence length="76" mass="8526">MGGGGVGKSAYVLQYIQETFVEEYDPTIEDTTENKLTLMALFSSWRFLTQQGLKNLVGTTRTSTSEPLMDSFSFFL</sequence>
<dbReference type="Pfam" id="PF00071">
    <property type="entry name" value="Ras"/>
    <property type="match status" value="1"/>
</dbReference>
<protein>
    <submittedName>
        <fullName evidence="1">Uncharacterized protein</fullName>
    </submittedName>
</protein>
<dbReference type="EMBL" id="GIBP01012156">
    <property type="protein sequence ID" value="NDV41125.1"/>
    <property type="molecule type" value="Transcribed_RNA"/>
</dbReference>
<dbReference type="InterPro" id="IPR027417">
    <property type="entry name" value="P-loop_NTPase"/>
</dbReference>